<accession>A0A1H7KJG0</accession>
<dbReference type="OrthoDB" id="76135at2157"/>
<feature type="transmembrane region" description="Helical" evidence="1">
    <location>
        <begin position="36"/>
        <end position="55"/>
    </location>
</feature>
<keyword evidence="1" id="KW-0472">Membrane</keyword>
<keyword evidence="1" id="KW-0812">Transmembrane</keyword>
<keyword evidence="1" id="KW-1133">Transmembrane helix</keyword>
<gene>
    <name evidence="2" type="ORF">SAMN05216439_1592</name>
</gene>
<reference evidence="2 3" key="1">
    <citation type="submission" date="2016-10" db="EMBL/GenBank/DDBJ databases">
        <authorList>
            <person name="de Groot N.N."/>
        </authorList>
    </citation>
    <scope>NUCLEOTIDE SEQUENCE [LARGE SCALE GENOMIC DNA]</scope>
    <source>
        <strain evidence="2 3">DSM 11978</strain>
    </source>
</reference>
<evidence type="ECO:0000256" key="1">
    <source>
        <dbReference type="SAM" id="Phobius"/>
    </source>
</evidence>
<feature type="transmembrane region" description="Helical" evidence="1">
    <location>
        <begin position="87"/>
        <end position="103"/>
    </location>
</feature>
<dbReference type="STRING" id="190974.SAMN05216439_1592"/>
<dbReference type="AlphaFoldDB" id="A0A1H7KJG0"/>
<evidence type="ECO:0000313" key="3">
    <source>
        <dbReference type="Proteomes" id="UP000199506"/>
    </source>
</evidence>
<proteinExistence type="predicted"/>
<dbReference type="EMBL" id="FOAK01000006">
    <property type="protein sequence ID" value="SEK86654.1"/>
    <property type="molecule type" value="Genomic_DNA"/>
</dbReference>
<feature type="transmembrane region" description="Helical" evidence="1">
    <location>
        <begin position="62"/>
        <end position="81"/>
    </location>
</feature>
<organism evidence="2 3">
    <name type="scientific">Methanobrevibacter gottschalkii</name>
    <dbReference type="NCBI Taxonomy" id="190974"/>
    <lineage>
        <taxon>Archaea</taxon>
        <taxon>Methanobacteriati</taxon>
        <taxon>Methanobacteriota</taxon>
        <taxon>Methanomada group</taxon>
        <taxon>Methanobacteria</taxon>
        <taxon>Methanobacteriales</taxon>
        <taxon>Methanobacteriaceae</taxon>
        <taxon>Methanobrevibacter</taxon>
    </lineage>
</organism>
<evidence type="ECO:0000313" key="2">
    <source>
        <dbReference type="EMBL" id="SEK86654.1"/>
    </source>
</evidence>
<name>A0A1H7KJG0_9EURY</name>
<protein>
    <submittedName>
        <fullName evidence="2">Uncharacterized protein</fullName>
    </submittedName>
</protein>
<dbReference type="RefSeq" id="WP_091699355.1">
    <property type="nucleotide sequence ID" value="NZ_FOAK01000006.1"/>
</dbReference>
<dbReference type="Proteomes" id="UP000199506">
    <property type="component" value="Unassembled WGS sequence"/>
</dbReference>
<sequence>MANIKMFKLLGLLVSLLLIIWGILPFLRHQPITTEVIATAIILIMIAVAYMIIMFNPSWTKAVFFFEGIIIAVAGYMLLAFPYNLEFALVGVIIIAIAILAYLQKLPPKILRLFYR</sequence>
<feature type="transmembrane region" description="Helical" evidence="1">
    <location>
        <begin position="7"/>
        <end position="24"/>
    </location>
</feature>